<evidence type="ECO:0000259" key="2">
    <source>
        <dbReference type="Pfam" id="PF13716"/>
    </source>
</evidence>
<dbReference type="OrthoDB" id="6077599at2759"/>
<evidence type="ECO:0000313" key="3">
    <source>
        <dbReference type="EMBL" id="CAD7703610.1"/>
    </source>
</evidence>
<gene>
    <name evidence="3" type="ORF">OSTQU699_LOCUS8967</name>
</gene>
<dbReference type="InterPro" id="IPR001251">
    <property type="entry name" value="CRAL-TRIO_dom"/>
</dbReference>
<dbReference type="Proteomes" id="UP000708148">
    <property type="component" value="Unassembled WGS sequence"/>
</dbReference>
<dbReference type="SUPFAM" id="SSF52087">
    <property type="entry name" value="CRAL/TRIO domain"/>
    <property type="match status" value="1"/>
</dbReference>
<sequence length="413" mass="42571">MGEEVRVSINLSSGGAHVQIAPKGPAPGIQPEDGAAGPGEDAGARAEGGETAEPGIADGGREGGGNDDGQQPTSNGDMAVKGEMSEREVSAGVVSGQIGERAGAGMPTVVSYPSEEVPVTRIELSSDHLSDADDASPRWAEGGGQLAVRTRGAAKPEGAGSPGGRIPDSARLSSEIDEDPGDALRSVTDALQEAEKRNSRRERSRSSSRSFNGSLDGAAGANGVSTPAPQGGGAPDGLAEIPLISQAGQPFEGLLHCDTTDSVGHPVVVVNTGALPRVPFGAARGRTAALNYIRDALQPVVERGPYVLIFTSLQVSSLSQVSAAWVVSAYRKLTRPFKKNVKFIVLVRPSLWLKALLKVMGMVVKQKARRKVKIVRFLEDMALATGGEVSMEHLGPSVLKALANAREAAAAAS</sequence>
<evidence type="ECO:0000313" key="4">
    <source>
        <dbReference type="Proteomes" id="UP000708148"/>
    </source>
</evidence>
<name>A0A8S1JH59_9CHLO</name>
<proteinExistence type="predicted"/>
<comment type="caution">
    <text evidence="3">The sequence shown here is derived from an EMBL/GenBank/DDBJ whole genome shotgun (WGS) entry which is preliminary data.</text>
</comment>
<accession>A0A8S1JH59</accession>
<feature type="compositionally biased region" description="Low complexity" evidence="1">
    <location>
        <begin position="31"/>
        <end position="41"/>
    </location>
</feature>
<protein>
    <recommendedName>
        <fullName evidence="2">CRAL-TRIO domain-containing protein</fullName>
    </recommendedName>
</protein>
<keyword evidence="4" id="KW-1185">Reference proteome</keyword>
<dbReference type="InterPro" id="IPR036865">
    <property type="entry name" value="CRAL-TRIO_dom_sf"/>
</dbReference>
<dbReference type="Gene3D" id="3.40.525.10">
    <property type="entry name" value="CRAL-TRIO lipid binding domain"/>
    <property type="match status" value="1"/>
</dbReference>
<evidence type="ECO:0000256" key="1">
    <source>
        <dbReference type="SAM" id="MobiDB-lite"/>
    </source>
</evidence>
<feature type="region of interest" description="Disordered" evidence="1">
    <location>
        <begin position="126"/>
        <end position="239"/>
    </location>
</feature>
<feature type="domain" description="CRAL-TRIO" evidence="2">
    <location>
        <begin position="264"/>
        <end position="375"/>
    </location>
</feature>
<feature type="region of interest" description="Disordered" evidence="1">
    <location>
        <begin position="1"/>
        <end position="108"/>
    </location>
</feature>
<dbReference type="AlphaFoldDB" id="A0A8S1JH59"/>
<dbReference type="EMBL" id="CAJHUC010002326">
    <property type="protein sequence ID" value="CAD7703610.1"/>
    <property type="molecule type" value="Genomic_DNA"/>
</dbReference>
<reference evidence="3" key="1">
    <citation type="submission" date="2020-12" db="EMBL/GenBank/DDBJ databases">
        <authorList>
            <person name="Iha C."/>
        </authorList>
    </citation>
    <scope>NUCLEOTIDE SEQUENCE</scope>
</reference>
<organism evidence="3 4">
    <name type="scientific">Ostreobium quekettii</name>
    <dbReference type="NCBI Taxonomy" id="121088"/>
    <lineage>
        <taxon>Eukaryota</taxon>
        <taxon>Viridiplantae</taxon>
        <taxon>Chlorophyta</taxon>
        <taxon>core chlorophytes</taxon>
        <taxon>Ulvophyceae</taxon>
        <taxon>TCBD clade</taxon>
        <taxon>Bryopsidales</taxon>
        <taxon>Ostreobineae</taxon>
        <taxon>Ostreobiaceae</taxon>
        <taxon>Ostreobium</taxon>
    </lineage>
</organism>
<dbReference type="Pfam" id="PF13716">
    <property type="entry name" value="CRAL_TRIO_2"/>
    <property type="match status" value="1"/>
</dbReference>